<evidence type="ECO:0000313" key="2">
    <source>
        <dbReference type="Proteomes" id="UP000001176"/>
    </source>
</evidence>
<protein>
    <submittedName>
        <fullName evidence="1">Uncharacterized protein</fullName>
    </submittedName>
</protein>
<keyword evidence="2" id="KW-1185">Reference proteome</keyword>
<reference evidence="1 2" key="1">
    <citation type="journal article" date="2009" name="BMC Genomics">
        <title>Complete genome sequence of the sugarcane nitrogen-fixing endophyte Gluconacetobacter diazotrophicus Pal5.</title>
        <authorList>
            <person name="Bertalan M."/>
            <person name="Albano R."/>
            <person name="Padua V."/>
            <person name="Rouws L."/>
            <person name="Rojas C."/>
            <person name="Hemerly A."/>
            <person name="Teixeira K."/>
            <person name="Schwab S."/>
            <person name="Araujo J."/>
            <person name="Oliveira A."/>
            <person name="Franca L."/>
            <person name="Magalhaes V."/>
            <person name="Alqueres S."/>
            <person name="Cardoso A."/>
            <person name="Almeida W."/>
            <person name="Loureiro M.M."/>
            <person name="Nogueira E."/>
            <person name="Cidade D."/>
            <person name="Oliveira D."/>
            <person name="Simao T."/>
            <person name="Macedo J."/>
            <person name="Valadao A."/>
            <person name="Dreschsel M."/>
            <person name="Freitas F."/>
            <person name="Vidal M."/>
            <person name="Guedes H."/>
            <person name="Rodrigues E."/>
            <person name="Meneses C."/>
            <person name="Brioso P."/>
            <person name="Pozzer L."/>
            <person name="Figueiredo D."/>
            <person name="Montano H."/>
            <person name="Junior J."/>
            <person name="Filho G."/>
            <person name="Flores V."/>
            <person name="Ferreira B."/>
            <person name="Branco A."/>
            <person name="Gonzalez P."/>
            <person name="Guillobel H."/>
            <person name="Lemos M."/>
            <person name="Seibel L."/>
            <person name="Macedo J."/>
            <person name="Alves-Ferreira M."/>
            <person name="Sachetto-Martins G."/>
            <person name="Coelho A."/>
            <person name="Santos E."/>
            <person name="Amaral G."/>
            <person name="Neves A."/>
            <person name="Pacheco A.B."/>
            <person name="Carvalho D."/>
            <person name="Lery L."/>
            <person name="Bisch P."/>
            <person name="Rossle S.C."/>
            <person name="Urmenyi T."/>
            <person name="Kruger W.V."/>
            <person name="Martins O."/>
            <person name="Baldani J.I."/>
            <person name="Ferreira P.C."/>
        </authorList>
    </citation>
    <scope>NUCLEOTIDE SEQUENCE [LARGE SCALE GENOMIC DNA]</scope>
    <source>
        <strain evidence="2">ATCC 49037 / DSM 5601 / CCUG 37298 / CIP 103539 / LMG 7603 / PAl5</strain>
    </source>
</reference>
<dbReference type="AlphaFoldDB" id="A9H8M7"/>
<gene>
    <name evidence="1" type="ordered locus">GDI0609</name>
</gene>
<dbReference type="EMBL" id="AM889285">
    <property type="protein sequence ID" value="CAP54552.1"/>
    <property type="molecule type" value="Genomic_DNA"/>
</dbReference>
<dbReference type="Proteomes" id="UP000001176">
    <property type="component" value="Chromosome"/>
</dbReference>
<accession>A9H8M7</accession>
<name>A9H8M7_GLUDA</name>
<organism evidence="1 2">
    <name type="scientific">Gluconacetobacter diazotrophicus (strain ATCC 49037 / DSM 5601 / CCUG 37298 / CIP 103539 / LMG 7603 / PAl5)</name>
    <dbReference type="NCBI Taxonomy" id="272568"/>
    <lineage>
        <taxon>Bacteria</taxon>
        <taxon>Pseudomonadati</taxon>
        <taxon>Pseudomonadota</taxon>
        <taxon>Alphaproteobacteria</taxon>
        <taxon>Acetobacterales</taxon>
        <taxon>Acetobacteraceae</taxon>
        <taxon>Gluconacetobacter</taxon>
    </lineage>
</organism>
<proteinExistence type="predicted"/>
<evidence type="ECO:0000313" key="1">
    <source>
        <dbReference type="EMBL" id="CAP54552.1"/>
    </source>
</evidence>
<sequence>MPISASGVDFPYRLHGVKRPTGRAKGSTRNIHDVITKLFITCDAILTQSFSV</sequence>
<dbReference type="KEGG" id="gdi:GDI0609"/>